<dbReference type="Pfam" id="PF07690">
    <property type="entry name" value="MFS_1"/>
    <property type="match status" value="1"/>
</dbReference>
<dbReference type="Gene3D" id="1.20.1250.20">
    <property type="entry name" value="MFS general substrate transporter like domains"/>
    <property type="match status" value="1"/>
</dbReference>
<feature type="transmembrane region" description="Helical" evidence="4">
    <location>
        <begin position="290"/>
        <end position="306"/>
    </location>
</feature>
<keyword evidence="3 4" id="KW-0472">Membrane</keyword>
<sequence>MTSPSHPAAAPWRTPLIVVICGCLIALVGFGVRSSFGLWLEPMTLAKGWSRETFALAMAIQNLFWGLGLPFAGALADKFGAPRVLAVGALLYAAGVAGMAVSDSGLAFQMTGGVLTGLGVAFTAFSIALAAMAKVVAPSRRSLALGLGTAAGSAGQVVFSPFGQALIAGIGWHDALFVVAATTLLVIPLAFILPGASQDESDPLADMTIGGALREALSHRGYVLLTAGFFVCGFHIAFITVHFPAYVTGLGLDPAIGAYALALVGLCNIVGAFASGAFGQRWSKRSGLSAIYFVRAIAITALLLLPKTEVTILVFAGVMGLLWLSTVPLTTGIVAQVFGMRYMATLFGIVFLSHQIGSFLGVWLGGYLYDTMGTYDPVWWAGVVLGLMAAVIHLPIDERPIVRAARPAPAA</sequence>
<dbReference type="PROSITE" id="PS50850">
    <property type="entry name" value="MFS"/>
    <property type="match status" value="1"/>
</dbReference>
<gene>
    <name evidence="6" type="ORF">KAJ83_13060</name>
</gene>
<feature type="transmembrane region" description="Helical" evidence="4">
    <location>
        <begin position="342"/>
        <end position="366"/>
    </location>
</feature>
<reference evidence="6" key="1">
    <citation type="submission" date="2021-04" db="EMBL/GenBank/DDBJ databases">
        <authorList>
            <person name="Zhang D.-C."/>
        </authorList>
    </citation>
    <scope>NUCLEOTIDE SEQUENCE</scope>
    <source>
        <strain evidence="6">CGMCC 1.15697</strain>
    </source>
</reference>
<dbReference type="InterPro" id="IPR036259">
    <property type="entry name" value="MFS_trans_sf"/>
</dbReference>
<dbReference type="InterPro" id="IPR050327">
    <property type="entry name" value="Proton-linked_MCT"/>
</dbReference>
<comment type="caution">
    <text evidence="6">The sequence shown here is derived from an EMBL/GenBank/DDBJ whole genome shotgun (WGS) entry which is preliminary data.</text>
</comment>
<dbReference type="InterPro" id="IPR011701">
    <property type="entry name" value="MFS"/>
</dbReference>
<evidence type="ECO:0000256" key="1">
    <source>
        <dbReference type="ARBA" id="ARBA00022692"/>
    </source>
</evidence>
<feature type="transmembrane region" description="Helical" evidence="4">
    <location>
        <begin position="107"/>
        <end position="131"/>
    </location>
</feature>
<evidence type="ECO:0000313" key="6">
    <source>
        <dbReference type="EMBL" id="MBP5857942.1"/>
    </source>
</evidence>
<evidence type="ECO:0000256" key="4">
    <source>
        <dbReference type="SAM" id="Phobius"/>
    </source>
</evidence>
<proteinExistence type="predicted"/>
<feature type="transmembrane region" description="Helical" evidence="4">
    <location>
        <begin position="12"/>
        <end position="33"/>
    </location>
</feature>
<feature type="transmembrane region" description="Helical" evidence="4">
    <location>
        <begin position="175"/>
        <end position="193"/>
    </location>
</feature>
<keyword evidence="2 4" id="KW-1133">Transmembrane helix</keyword>
<feature type="transmembrane region" description="Helical" evidence="4">
    <location>
        <begin position="53"/>
        <end position="72"/>
    </location>
</feature>
<dbReference type="SUPFAM" id="SSF103473">
    <property type="entry name" value="MFS general substrate transporter"/>
    <property type="match status" value="1"/>
</dbReference>
<accession>A0A8J7S065</accession>
<feature type="transmembrane region" description="Helical" evidence="4">
    <location>
        <begin position="312"/>
        <end position="335"/>
    </location>
</feature>
<dbReference type="PANTHER" id="PTHR11360">
    <property type="entry name" value="MONOCARBOXYLATE TRANSPORTER"/>
    <property type="match status" value="1"/>
</dbReference>
<feature type="transmembrane region" description="Helical" evidence="4">
    <location>
        <begin position="378"/>
        <end position="396"/>
    </location>
</feature>
<dbReference type="AlphaFoldDB" id="A0A8J7S065"/>
<feature type="transmembrane region" description="Helical" evidence="4">
    <location>
        <begin position="256"/>
        <end position="278"/>
    </location>
</feature>
<evidence type="ECO:0000259" key="5">
    <source>
        <dbReference type="PROSITE" id="PS50850"/>
    </source>
</evidence>
<name>A0A8J7S065_9PROT</name>
<feature type="domain" description="Major facilitator superfamily (MFS) profile" evidence="5">
    <location>
        <begin position="15"/>
        <end position="401"/>
    </location>
</feature>
<protein>
    <submittedName>
        <fullName evidence="6">MFS transporter</fullName>
    </submittedName>
</protein>
<evidence type="ECO:0000256" key="3">
    <source>
        <dbReference type="ARBA" id="ARBA00023136"/>
    </source>
</evidence>
<dbReference type="RefSeq" id="WP_210682536.1">
    <property type="nucleotide sequence ID" value="NZ_JAGMWN010000006.1"/>
</dbReference>
<evidence type="ECO:0000256" key="2">
    <source>
        <dbReference type="ARBA" id="ARBA00022989"/>
    </source>
</evidence>
<dbReference type="GO" id="GO:0022857">
    <property type="term" value="F:transmembrane transporter activity"/>
    <property type="evidence" value="ECO:0007669"/>
    <property type="project" value="InterPro"/>
</dbReference>
<dbReference type="CDD" id="cd17355">
    <property type="entry name" value="MFS_YcxA_like"/>
    <property type="match status" value="1"/>
</dbReference>
<dbReference type="PANTHER" id="PTHR11360:SF284">
    <property type="entry name" value="EG:103B4.3 PROTEIN-RELATED"/>
    <property type="match status" value="1"/>
</dbReference>
<feature type="transmembrane region" description="Helical" evidence="4">
    <location>
        <begin position="222"/>
        <end position="244"/>
    </location>
</feature>
<keyword evidence="7" id="KW-1185">Reference proteome</keyword>
<dbReference type="Proteomes" id="UP000672602">
    <property type="component" value="Unassembled WGS sequence"/>
</dbReference>
<dbReference type="EMBL" id="JAGMWN010000006">
    <property type="protein sequence ID" value="MBP5857942.1"/>
    <property type="molecule type" value="Genomic_DNA"/>
</dbReference>
<evidence type="ECO:0000313" key="7">
    <source>
        <dbReference type="Proteomes" id="UP000672602"/>
    </source>
</evidence>
<feature type="transmembrane region" description="Helical" evidence="4">
    <location>
        <begin position="143"/>
        <end position="163"/>
    </location>
</feature>
<organism evidence="6 7">
    <name type="scientific">Marivibrio halodurans</name>
    <dbReference type="NCBI Taxonomy" id="2039722"/>
    <lineage>
        <taxon>Bacteria</taxon>
        <taxon>Pseudomonadati</taxon>
        <taxon>Pseudomonadota</taxon>
        <taxon>Alphaproteobacteria</taxon>
        <taxon>Rhodospirillales</taxon>
        <taxon>Rhodospirillaceae</taxon>
        <taxon>Marivibrio</taxon>
    </lineage>
</organism>
<keyword evidence="1 4" id="KW-0812">Transmembrane</keyword>
<dbReference type="InterPro" id="IPR020846">
    <property type="entry name" value="MFS_dom"/>
</dbReference>